<organism evidence="1">
    <name type="scientific">human gut metagenome</name>
    <dbReference type="NCBI Taxonomy" id="408170"/>
    <lineage>
        <taxon>unclassified sequences</taxon>
        <taxon>metagenomes</taxon>
        <taxon>organismal metagenomes</taxon>
    </lineage>
</organism>
<evidence type="ECO:0000313" key="1">
    <source>
        <dbReference type="EMBL" id="EKC70548.1"/>
    </source>
</evidence>
<sequence>MNKKVNNTGASLRISNDVLTKIAEVAAT</sequence>
<comment type="caution">
    <text evidence="1">The sequence shown here is derived from an EMBL/GenBank/DDBJ whole genome shotgun (WGS) entry which is preliminary data.</text>
</comment>
<name>K1TLN1_9ZZZZ</name>
<feature type="non-terminal residue" evidence="1">
    <location>
        <position position="28"/>
    </location>
</feature>
<dbReference type="AlphaFoldDB" id="K1TLN1"/>
<proteinExistence type="predicted"/>
<gene>
    <name evidence="1" type="ORF">LEA_07723</name>
</gene>
<protein>
    <submittedName>
        <fullName evidence="1">Uncharacterized protein</fullName>
    </submittedName>
</protein>
<dbReference type="EMBL" id="AJWY01005103">
    <property type="protein sequence ID" value="EKC70548.1"/>
    <property type="molecule type" value="Genomic_DNA"/>
</dbReference>
<accession>K1TLN1</accession>
<reference evidence="1" key="1">
    <citation type="journal article" date="2013" name="Environ. Microbiol.">
        <title>Microbiota from the distal guts of lean and obese adolescents exhibit partial functional redundancy besides clear differences in community structure.</title>
        <authorList>
            <person name="Ferrer M."/>
            <person name="Ruiz A."/>
            <person name="Lanza F."/>
            <person name="Haange S.B."/>
            <person name="Oberbach A."/>
            <person name="Till H."/>
            <person name="Bargiela R."/>
            <person name="Campoy C."/>
            <person name="Segura M.T."/>
            <person name="Richter M."/>
            <person name="von Bergen M."/>
            <person name="Seifert J."/>
            <person name="Suarez A."/>
        </authorList>
    </citation>
    <scope>NUCLEOTIDE SEQUENCE</scope>
</reference>